<keyword evidence="4 6" id="KW-1133">Transmembrane helix</keyword>
<organism evidence="7 8">
    <name type="scientific">Lacticaseibacillus paracasei subsp. paracasei Lpp14</name>
    <dbReference type="NCBI Taxonomy" id="1256204"/>
    <lineage>
        <taxon>Bacteria</taxon>
        <taxon>Bacillati</taxon>
        <taxon>Bacillota</taxon>
        <taxon>Bacilli</taxon>
        <taxon>Lactobacillales</taxon>
        <taxon>Lactobacillaceae</taxon>
        <taxon>Lacticaseibacillus</taxon>
    </lineage>
</organism>
<feature type="transmembrane region" description="Helical" evidence="6">
    <location>
        <begin position="41"/>
        <end position="63"/>
    </location>
</feature>
<dbReference type="EMBL" id="ANJZ01000260">
    <property type="protein sequence ID" value="EPC60358.1"/>
    <property type="molecule type" value="Genomic_DNA"/>
</dbReference>
<comment type="subcellular location">
    <subcellularLocation>
        <location evidence="1">Cell membrane</location>
        <topology evidence="1">Multi-pass membrane protein</topology>
    </subcellularLocation>
</comment>
<evidence type="ECO:0000313" key="8">
    <source>
        <dbReference type="Proteomes" id="UP000014264"/>
    </source>
</evidence>
<feature type="transmembrane region" description="Helical" evidence="6">
    <location>
        <begin position="352"/>
        <end position="371"/>
    </location>
</feature>
<comment type="caution">
    <text evidence="7">The sequence shown here is derived from an EMBL/GenBank/DDBJ whole genome shotgun (WGS) entry which is preliminary data.</text>
</comment>
<dbReference type="AlphaFoldDB" id="A0A829GP17"/>
<feature type="transmembrane region" description="Helical" evidence="6">
    <location>
        <begin position="246"/>
        <end position="265"/>
    </location>
</feature>
<feature type="transmembrane region" description="Helical" evidence="6">
    <location>
        <begin position="140"/>
        <end position="158"/>
    </location>
</feature>
<feature type="transmembrane region" description="Helical" evidence="6">
    <location>
        <begin position="7"/>
        <end position="29"/>
    </location>
</feature>
<keyword evidence="5 6" id="KW-0472">Membrane</keyword>
<dbReference type="Proteomes" id="UP000014264">
    <property type="component" value="Unassembled WGS sequence"/>
</dbReference>
<feature type="transmembrane region" description="Helical" evidence="6">
    <location>
        <begin position="277"/>
        <end position="301"/>
    </location>
</feature>
<dbReference type="InterPro" id="IPR002797">
    <property type="entry name" value="Polysacc_synth"/>
</dbReference>
<reference evidence="7 8" key="1">
    <citation type="journal article" date="2013" name="PLoS ONE">
        <title>Lactobacillus paracasei comparative genomics: towards species pan-genome definition and exploitation of diversity.</title>
        <authorList>
            <person name="Smokvina T."/>
            <person name="Wels M."/>
            <person name="Polka J."/>
            <person name="Chervaux C."/>
            <person name="Brisse S."/>
            <person name="Boekhorst J."/>
            <person name="van Hylckama Vlieg J.E."/>
            <person name="Siezen R.J."/>
        </authorList>
    </citation>
    <scope>NUCLEOTIDE SEQUENCE [LARGE SCALE GENOMIC DNA]</scope>
    <source>
        <strain evidence="7 8">Lpp14</strain>
    </source>
</reference>
<evidence type="ECO:0000256" key="5">
    <source>
        <dbReference type="ARBA" id="ARBA00023136"/>
    </source>
</evidence>
<evidence type="ECO:0000256" key="4">
    <source>
        <dbReference type="ARBA" id="ARBA00022989"/>
    </source>
</evidence>
<name>A0A829GP17_LACPA</name>
<feature type="transmembrane region" description="Helical" evidence="6">
    <location>
        <begin position="410"/>
        <end position="429"/>
    </location>
</feature>
<dbReference type="PANTHER" id="PTHR30250">
    <property type="entry name" value="PST FAMILY PREDICTED COLANIC ACID TRANSPORTER"/>
    <property type="match status" value="1"/>
</dbReference>
<feature type="transmembrane region" description="Helical" evidence="6">
    <location>
        <begin position="84"/>
        <end position="105"/>
    </location>
</feature>
<keyword evidence="2" id="KW-1003">Cell membrane</keyword>
<proteinExistence type="predicted"/>
<sequence>MSIIKNYLYNVSYQVFILIVPMVTTPYITRILGSDGVGINAYTNSIIQYFVLFGSIGVTLYGNRTIAFQRDDPMKISQSFWEITFLRFTTIFISFVAFFFFLISTRLYTRFYLLQSIQLLAASLDISWLFMGMEDFKRTVVRNFLVKSLSVASIFLFVKTPNDTGVYITILGLSTLIGNISLWGYLGHYVKKPIFSTLRPFRHLRPSIALFIPEITMQVYLILNKTMLGNISGVRSAGFYDSSDKIIKMALAVVTSISTVMLPRMTNVFAKKDMKKLHSFLYASFDFVSFISVPLGFGLAAISKKFATLFMGPEFAITGDLIFVMSLIILPVAWTNVLGNQYLLPTNQTKKYTFAISMGALVNIVLNVLLIENFGVMGAVVATVFSEVTVTTCQILIVRKQVSVYKLFWGLPKYLIPGTIMFAIVYPINQVQSSSVLHIIFQISVGIVVYIVGTILIKAPFISRARLFLMSRSK</sequence>
<evidence type="ECO:0000256" key="6">
    <source>
        <dbReference type="SAM" id="Phobius"/>
    </source>
</evidence>
<evidence type="ECO:0000256" key="3">
    <source>
        <dbReference type="ARBA" id="ARBA00022692"/>
    </source>
</evidence>
<evidence type="ECO:0000256" key="1">
    <source>
        <dbReference type="ARBA" id="ARBA00004651"/>
    </source>
</evidence>
<dbReference type="PANTHER" id="PTHR30250:SF11">
    <property type="entry name" value="O-ANTIGEN TRANSPORTER-RELATED"/>
    <property type="match status" value="1"/>
</dbReference>
<feature type="transmembrane region" description="Helical" evidence="6">
    <location>
        <begin position="321"/>
        <end position="340"/>
    </location>
</feature>
<protein>
    <submittedName>
        <fullName evidence="7">PST family polysaccharide transporter</fullName>
    </submittedName>
</protein>
<dbReference type="GO" id="GO:0005886">
    <property type="term" value="C:plasma membrane"/>
    <property type="evidence" value="ECO:0007669"/>
    <property type="project" value="UniProtKB-SubCell"/>
</dbReference>
<evidence type="ECO:0000256" key="2">
    <source>
        <dbReference type="ARBA" id="ARBA00022475"/>
    </source>
</evidence>
<keyword evidence="3 6" id="KW-0812">Transmembrane</keyword>
<dbReference type="Pfam" id="PF01943">
    <property type="entry name" value="Polysacc_synt"/>
    <property type="match status" value="1"/>
</dbReference>
<evidence type="ECO:0000313" key="7">
    <source>
        <dbReference type="EMBL" id="EPC60358.1"/>
    </source>
</evidence>
<feature type="transmembrane region" description="Helical" evidence="6">
    <location>
        <begin position="164"/>
        <end position="186"/>
    </location>
</feature>
<gene>
    <name evidence="7" type="ORF">Lpp14_11170</name>
</gene>
<accession>A0A829GP17</accession>
<feature type="transmembrane region" description="Helical" evidence="6">
    <location>
        <begin position="377"/>
        <end position="398"/>
    </location>
</feature>
<feature type="transmembrane region" description="Helical" evidence="6">
    <location>
        <begin position="435"/>
        <end position="457"/>
    </location>
</feature>
<dbReference type="InterPro" id="IPR050833">
    <property type="entry name" value="Poly_Biosynth_Transport"/>
</dbReference>